<protein>
    <submittedName>
        <fullName evidence="2">Uncharacterized protein</fullName>
    </submittedName>
</protein>
<accession>A0A848EE07</accession>
<gene>
    <name evidence="2" type="ORF">GWK16_09925</name>
</gene>
<keyword evidence="3" id="KW-1185">Reference proteome</keyword>
<comment type="caution">
    <text evidence="2">The sequence shown here is derived from an EMBL/GenBank/DDBJ whole genome shotgun (WGS) entry which is preliminary data.</text>
</comment>
<dbReference type="Proteomes" id="UP000548582">
    <property type="component" value="Unassembled WGS sequence"/>
</dbReference>
<dbReference type="RefSeq" id="WP_170053745.1">
    <property type="nucleotide sequence ID" value="NZ_JABBKX010000002.1"/>
</dbReference>
<reference evidence="2 3" key="1">
    <citation type="submission" date="2020-03" db="EMBL/GenBank/DDBJ databases">
        <authorList>
            <person name="Sun Q."/>
        </authorList>
    </citation>
    <scope>NUCLEOTIDE SEQUENCE [LARGE SCALE GENOMIC DNA]</scope>
    <source>
        <strain evidence="2 3">JC162</strain>
    </source>
</reference>
<dbReference type="EMBL" id="JABBKX010000002">
    <property type="protein sequence ID" value="NMJ41558.1"/>
    <property type="molecule type" value="Genomic_DNA"/>
</dbReference>
<proteinExistence type="predicted"/>
<evidence type="ECO:0000256" key="1">
    <source>
        <dbReference type="SAM" id="MobiDB-lite"/>
    </source>
</evidence>
<evidence type="ECO:0000313" key="3">
    <source>
        <dbReference type="Proteomes" id="UP000548582"/>
    </source>
</evidence>
<organism evidence="2 3">
    <name type="scientific">Neoroseomonas marina</name>
    <dbReference type="NCBI Taxonomy" id="1232220"/>
    <lineage>
        <taxon>Bacteria</taxon>
        <taxon>Pseudomonadati</taxon>
        <taxon>Pseudomonadota</taxon>
        <taxon>Alphaproteobacteria</taxon>
        <taxon>Acetobacterales</taxon>
        <taxon>Acetobacteraceae</taxon>
        <taxon>Neoroseomonas</taxon>
    </lineage>
</organism>
<sequence>MVFYPQFGPDPVVPDLPGCATQAFVTTQRTNWHYACAAALIEDRIMLDFSGAVPCRRDRFMFSPEDFVLVSDGPVTQEEPLPNVPAAGHGRSGSYRH</sequence>
<feature type="region of interest" description="Disordered" evidence="1">
    <location>
        <begin position="73"/>
        <end position="97"/>
    </location>
</feature>
<evidence type="ECO:0000313" key="2">
    <source>
        <dbReference type="EMBL" id="NMJ41558.1"/>
    </source>
</evidence>
<name>A0A848EE07_9PROT</name>
<dbReference type="AlphaFoldDB" id="A0A848EE07"/>